<proteinExistence type="predicted"/>
<organism evidence="1 2">
    <name type="scientific">Byssothecium circinans</name>
    <dbReference type="NCBI Taxonomy" id="147558"/>
    <lineage>
        <taxon>Eukaryota</taxon>
        <taxon>Fungi</taxon>
        <taxon>Dikarya</taxon>
        <taxon>Ascomycota</taxon>
        <taxon>Pezizomycotina</taxon>
        <taxon>Dothideomycetes</taxon>
        <taxon>Pleosporomycetidae</taxon>
        <taxon>Pleosporales</taxon>
        <taxon>Massarineae</taxon>
        <taxon>Massarinaceae</taxon>
        <taxon>Byssothecium</taxon>
    </lineage>
</organism>
<protein>
    <submittedName>
        <fullName evidence="1">Uncharacterized protein</fullName>
    </submittedName>
</protein>
<dbReference type="Proteomes" id="UP000800035">
    <property type="component" value="Unassembled WGS sequence"/>
</dbReference>
<dbReference type="EMBL" id="ML976982">
    <property type="protein sequence ID" value="KAF1961002.1"/>
    <property type="molecule type" value="Genomic_DNA"/>
</dbReference>
<dbReference type="AlphaFoldDB" id="A0A6A5UB24"/>
<name>A0A6A5UB24_9PLEO</name>
<reference evidence="1" key="1">
    <citation type="journal article" date="2020" name="Stud. Mycol.">
        <title>101 Dothideomycetes genomes: a test case for predicting lifestyles and emergence of pathogens.</title>
        <authorList>
            <person name="Haridas S."/>
            <person name="Albert R."/>
            <person name="Binder M."/>
            <person name="Bloem J."/>
            <person name="Labutti K."/>
            <person name="Salamov A."/>
            <person name="Andreopoulos B."/>
            <person name="Baker S."/>
            <person name="Barry K."/>
            <person name="Bills G."/>
            <person name="Bluhm B."/>
            <person name="Cannon C."/>
            <person name="Castanera R."/>
            <person name="Culley D."/>
            <person name="Daum C."/>
            <person name="Ezra D."/>
            <person name="Gonzalez J."/>
            <person name="Henrissat B."/>
            <person name="Kuo A."/>
            <person name="Liang C."/>
            <person name="Lipzen A."/>
            <person name="Lutzoni F."/>
            <person name="Magnuson J."/>
            <person name="Mondo S."/>
            <person name="Nolan M."/>
            <person name="Ohm R."/>
            <person name="Pangilinan J."/>
            <person name="Park H.-J."/>
            <person name="Ramirez L."/>
            <person name="Alfaro M."/>
            <person name="Sun H."/>
            <person name="Tritt A."/>
            <person name="Yoshinaga Y."/>
            <person name="Zwiers L.-H."/>
            <person name="Turgeon B."/>
            <person name="Goodwin S."/>
            <person name="Spatafora J."/>
            <person name="Crous P."/>
            <person name="Grigoriev I."/>
        </authorList>
    </citation>
    <scope>NUCLEOTIDE SEQUENCE</scope>
    <source>
        <strain evidence="1">CBS 675.92</strain>
    </source>
</reference>
<accession>A0A6A5UB24</accession>
<sequence length="157" mass="17138">MPEIAKTCNCNIETTIVLIDTSSYFEQSFIPLLVSVSYSTTFPIHPATEFNRMGKQSTRRNNVFSRIRSSISSAFAERIRSSSPSFPANYLSTSASPTRWNSHLGSIFASTETLVETLSTSSVSSRFDSVEAISAVTSHKRMGYRGALAAAAGVFVF</sequence>
<gene>
    <name evidence="1" type="ORF">CC80DRAFT_532532</name>
</gene>
<evidence type="ECO:0000313" key="2">
    <source>
        <dbReference type="Proteomes" id="UP000800035"/>
    </source>
</evidence>
<keyword evidence="2" id="KW-1185">Reference proteome</keyword>
<evidence type="ECO:0000313" key="1">
    <source>
        <dbReference type="EMBL" id="KAF1961002.1"/>
    </source>
</evidence>